<protein>
    <submittedName>
        <fullName evidence="1">Uncharacterized protein</fullName>
    </submittedName>
</protein>
<sequence>VYWDNPQEWAQTDDNDIFIYHPQQALSRPGGKGIACVILSLVTGQRKPFHTLEAQSPNPSAYLDGLAESEHCDLTAISCYDPKSDRSPGPVALVRYQLWYVGKDNIEYLKVQLKDAITHALWDLLLEYRALTSPTSEAAFFDDSVCYSEPTTPIRMRRSGLVNVDSGLQMKDLHSSVKLHSSKEMSSSVPDITTKTHSSSPLLKDVPAFIVSSCTFK</sequence>
<dbReference type="Proteomes" id="UP000499080">
    <property type="component" value="Unassembled WGS sequence"/>
</dbReference>
<dbReference type="AlphaFoldDB" id="A0A4Y2SWG7"/>
<organism evidence="1 2">
    <name type="scientific">Araneus ventricosus</name>
    <name type="common">Orbweaver spider</name>
    <name type="synonym">Epeira ventricosa</name>
    <dbReference type="NCBI Taxonomy" id="182803"/>
    <lineage>
        <taxon>Eukaryota</taxon>
        <taxon>Metazoa</taxon>
        <taxon>Ecdysozoa</taxon>
        <taxon>Arthropoda</taxon>
        <taxon>Chelicerata</taxon>
        <taxon>Arachnida</taxon>
        <taxon>Araneae</taxon>
        <taxon>Araneomorphae</taxon>
        <taxon>Entelegynae</taxon>
        <taxon>Araneoidea</taxon>
        <taxon>Araneidae</taxon>
        <taxon>Araneus</taxon>
    </lineage>
</organism>
<dbReference type="OrthoDB" id="6416947at2759"/>
<dbReference type="EMBL" id="BGPR01024133">
    <property type="protein sequence ID" value="GBN91940.1"/>
    <property type="molecule type" value="Genomic_DNA"/>
</dbReference>
<accession>A0A4Y2SWG7</accession>
<reference evidence="1 2" key="1">
    <citation type="journal article" date="2019" name="Sci. Rep.">
        <title>Orb-weaving spider Araneus ventricosus genome elucidates the spidroin gene catalogue.</title>
        <authorList>
            <person name="Kono N."/>
            <person name="Nakamura H."/>
            <person name="Ohtoshi R."/>
            <person name="Moran D.A.P."/>
            <person name="Shinohara A."/>
            <person name="Yoshida Y."/>
            <person name="Fujiwara M."/>
            <person name="Mori M."/>
            <person name="Tomita M."/>
            <person name="Arakawa K."/>
        </authorList>
    </citation>
    <scope>NUCLEOTIDE SEQUENCE [LARGE SCALE GENOMIC DNA]</scope>
</reference>
<proteinExistence type="predicted"/>
<gene>
    <name evidence="1" type="ORF">AVEN_223074_1</name>
</gene>
<name>A0A4Y2SWG7_ARAVE</name>
<evidence type="ECO:0000313" key="2">
    <source>
        <dbReference type="Proteomes" id="UP000499080"/>
    </source>
</evidence>
<feature type="non-terminal residue" evidence="1">
    <location>
        <position position="1"/>
    </location>
</feature>
<keyword evidence="2" id="KW-1185">Reference proteome</keyword>
<comment type="caution">
    <text evidence="1">The sequence shown here is derived from an EMBL/GenBank/DDBJ whole genome shotgun (WGS) entry which is preliminary data.</text>
</comment>
<evidence type="ECO:0000313" key="1">
    <source>
        <dbReference type="EMBL" id="GBN91940.1"/>
    </source>
</evidence>